<feature type="region of interest" description="Disordered" evidence="1">
    <location>
        <begin position="404"/>
        <end position="500"/>
    </location>
</feature>
<gene>
    <name evidence="2" type="ORF">C8A04DRAFT_28471</name>
</gene>
<feature type="compositionally biased region" description="Basic and acidic residues" evidence="1">
    <location>
        <begin position="520"/>
        <end position="542"/>
    </location>
</feature>
<evidence type="ECO:0000313" key="2">
    <source>
        <dbReference type="EMBL" id="KAK4143900.1"/>
    </source>
</evidence>
<dbReference type="RefSeq" id="XP_062637271.1">
    <property type="nucleotide sequence ID" value="XM_062780653.1"/>
</dbReference>
<reference evidence="2" key="1">
    <citation type="journal article" date="2023" name="Mol. Phylogenet. Evol.">
        <title>Genome-scale phylogeny and comparative genomics of the fungal order Sordariales.</title>
        <authorList>
            <person name="Hensen N."/>
            <person name="Bonometti L."/>
            <person name="Westerberg I."/>
            <person name="Brannstrom I.O."/>
            <person name="Guillou S."/>
            <person name="Cros-Aarteil S."/>
            <person name="Calhoun S."/>
            <person name="Haridas S."/>
            <person name="Kuo A."/>
            <person name="Mondo S."/>
            <person name="Pangilinan J."/>
            <person name="Riley R."/>
            <person name="LaButti K."/>
            <person name="Andreopoulos B."/>
            <person name="Lipzen A."/>
            <person name="Chen C."/>
            <person name="Yan M."/>
            <person name="Daum C."/>
            <person name="Ng V."/>
            <person name="Clum A."/>
            <person name="Steindorff A."/>
            <person name="Ohm R.A."/>
            <person name="Martin F."/>
            <person name="Silar P."/>
            <person name="Natvig D.O."/>
            <person name="Lalanne C."/>
            <person name="Gautier V."/>
            <person name="Ament-Velasquez S.L."/>
            <person name="Kruys A."/>
            <person name="Hutchinson M.I."/>
            <person name="Powell A.J."/>
            <person name="Barry K."/>
            <person name="Miller A.N."/>
            <person name="Grigoriev I.V."/>
            <person name="Debuchy R."/>
            <person name="Gladieux P."/>
            <person name="Hiltunen Thoren M."/>
            <person name="Johannesson H."/>
        </authorList>
    </citation>
    <scope>NUCLEOTIDE SEQUENCE</scope>
    <source>
        <strain evidence="2">CBS 141.50</strain>
    </source>
</reference>
<organism evidence="2 3">
    <name type="scientific">Dichotomopilus funicola</name>
    <dbReference type="NCBI Taxonomy" id="1934379"/>
    <lineage>
        <taxon>Eukaryota</taxon>
        <taxon>Fungi</taxon>
        <taxon>Dikarya</taxon>
        <taxon>Ascomycota</taxon>
        <taxon>Pezizomycotina</taxon>
        <taxon>Sordariomycetes</taxon>
        <taxon>Sordariomycetidae</taxon>
        <taxon>Sordariales</taxon>
        <taxon>Chaetomiaceae</taxon>
        <taxon>Dichotomopilus</taxon>
    </lineage>
</organism>
<evidence type="ECO:0000256" key="1">
    <source>
        <dbReference type="SAM" id="MobiDB-lite"/>
    </source>
</evidence>
<reference evidence="2" key="2">
    <citation type="submission" date="2023-05" db="EMBL/GenBank/DDBJ databases">
        <authorList>
            <consortium name="Lawrence Berkeley National Laboratory"/>
            <person name="Steindorff A."/>
            <person name="Hensen N."/>
            <person name="Bonometti L."/>
            <person name="Westerberg I."/>
            <person name="Brannstrom I.O."/>
            <person name="Guillou S."/>
            <person name="Cros-Aarteil S."/>
            <person name="Calhoun S."/>
            <person name="Haridas S."/>
            <person name="Kuo A."/>
            <person name="Mondo S."/>
            <person name="Pangilinan J."/>
            <person name="Riley R."/>
            <person name="Labutti K."/>
            <person name="Andreopoulos B."/>
            <person name="Lipzen A."/>
            <person name="Chen C."/>
            <person name="Yanf M."/>
            <person name="Daum C."/>
            <person name="Ng V."/>
            <person name="Clum A."/>
            <person name="Ohm R."/>
            <person name="Martin F."/>
            <person name="Silar P."/>
            <person name="Natvig D."/>
            <person name="Lalanne C."/>
            <person name="Gautier V."/>
            <person name="Ament-Velasquez S.L."/>
            <person name="Kruys A."/>
            <person name="Hutchinson M.I."/>
            <person name="Powell A.J."/>
            <person name="Barry K."/>
            <person name="Miller A.N."/>
            <person name="Grigoriev I.V."/>
            <person name="Debuchy R."/>
            <person name="Gladieux P."/>
            <person name="Thoren M.H."/>
            <person name="Johannesson H."/>
        </authorList>
    </citation>
    <scope>NUCLEOTIDE SEQUENCE</scope>
    <source>
        <strain evidence="2">CBS 141.50</strain>
    </source>
</reference>
<dbReference type="GeneID" id="87817266"/>
<feature type="compositionally biased region" description="Low complexity" evidence="1">
    <location>
        <begin position="478"/>
        <end position="491"/>
    </location>
</feature>
<proteinExistence type="predicted"/>
<feature type="compositionally biased region" description="Basic residues" evidence="1">
    <location>
        <begin position="452"/>
        <end position="461"/>
    </location>
</feature>
<dbReference type="AlphaFoldDB" id="A0AAN6ZLQ1"/>
<name>A0AAN6ZLQ1_9PEZI</name>
<comment type="caution">
    <text evidence="2">The sequence shown here is derived from an EMBL/GenBank/DDBJ whole genome shotgun (WGS) entry which is preliminary data.</text>
</comment>
<feature type="compositionally biased region" description="Pro residues" evidence="1">
    <location>
        <begin position="106"/>
        <end position="123"/>
    </location>
</feature>
<keyword evidence="3" id="KW-1185">Reference proteome</keyword>
<dbReference type="EMBL" id="MU853582">
    <property type="protein sequence ID" value="KAK4143900.1"/>
    <property type="molecule type" value="Genomic_DNA"/>
</dbReference>
<feature type="compositionally biased region" description="Basic and acidic residues" evidence="1">
    <location>
        <begin position="437"/>
        <end position="451"/>
    </location>
</feature>
<feature type="region of interest" description="Disordered" evidence="1">
    <location>
        <begin position="520"/>
        <end position="592"/>
    </location>
</feature>
<evidence type="ECO:0000313" key="3">
    <source>
        <dbReference type="Proteomes" id="UP001302676"/>
    </source>
</evidence>
<protein>
    <submittedName>
        <fullName evidence="2">Uncharacterized protein</fullName>
    </submittedName>
</protein>
<feature type="compositionally biased region" description="Low complexity" evidence="1">
    <location>
        <begin position="545"/>
        <end position="559"/>
    </location>
</feature>
<feature type="compositionally biased region" description="Basic and acidic residues" evidence="1">
    <location>
        <begin position="411"/>
        <end position="427"/>
    </location>
</feature>
<accession>A0AAN6ZLQ1</accession>
<feature type="region of interest" description="Disordered" evidence="1">
    <location>
        <begin position="90"/>
        <end position="160"/>
    </location>
</feature>
<sequence length="592" mass="68246">MEDYGLGVVQNYLELNPENHLPGLDEMDIDNLDEWIDYDGGNGPQIVNTGAINLFPNVMDNPETIDPQLLFNWDPNQAGTATSGSVIENEYNLYPPQPDDSEISGVPPPNVIPPPGPQQPPRIPGDVNPQPQSGRPHDWLQGIGPNGIQPPQDPTPSAEKLMIPELPPIPNEKMEEVGSRRENEDQDFIDFYQRPESDWLPSWGEMVIRRVNRVRKRGETFQYKERTTELDPNLTFTREQLATFLRGEGHPNPHRRPTLWIQNTPTKVNDWYLSSQKSTRCRYDGCPAKKNTIAQGYFRIAFDEFSHYTGERLNPYHNAGYIHLDCFEEIFDLGYLIHFGADRLRIRIRPDTREFYLQDSNPASLTRNYESMIDMYDEWVAGQRDRAQQLEARNAGVIAYTGLEPPLNRPGNEHENRLGCKLTDHHLSKQPKIRKKVRDERGGVTISDHRGSLRKQMKLRREKRDGNNHRTPSTQGTPAPSSNGNGSGSASQEGSPDLMPGDERFRILLRRRMEPLRLRHERETQELEQRHTQERQELERQILGEYQQEQQQSQLETQQGRGMQNKRPRPSNVDGGEKEEDEDQERTPKRPR</sequence>
<dbReference type="Proteomes" id="UP001302676">
    <property type="component" value="Unassembled WGS sequence"/>
</dbReference>